<keyword evidence="1" id="KW-0472">Membrane</keyword>
<proteinExistence type="predicted"/>
<feature type="transmembrane region" description="Helical" evidence="1">
    <location>
        <begin position="186"/>
        <end position="204"/>
    </location>
</feature>
<feature type="transmembrane region" description="Helical" evidence="1">
    <location>
        <begin position="107"/>
        <end position="125"/>
    </location>
</feature>
<evidence type="ECO:0000259" key="2">
    <source>
        <dbReference type="SMART" id="SM00014"/>
    </source>
</evidence>
<dbReference type="SMART" id="SM00014">
    <property type="entry name" value="acidPPc"/>
    <property type="match status" value="1"/>
</dbReference>
<feature type="transmembrane region" description="Helical" evidence="1">
    <location>
        <begin position="216"/>
        <end position="234"/>
    </location>
</feature>
<gene>
    <name evidence="3" type="ORF">LCGC14_2042140</name>
</gene>
<feature type="transmembrane region" description="Helical" evidence="1">
    <location>
        <begin position="82"/>
        <end position="101"/>
    </location>
</feature>
<dbReference type="SUPFAM" id="SSF48317">
    <property type="entry name" value="Acid phosphatase/Vanadium-dependent haloperoxidase"/>
    <property type="match status" value="1"/>
</dbReference>
<keyword evidence="1" id="KW-1133">Transmembrane helix</keyword>
<name>A0A0F9ERS1_9ZZZZ</name>
<dbReference type="InterPro" id="IPR036938">
    <property type="entry name" value="PAP2/HPO_sf"/>
</dbReference>
<evidence type="ECO:0000313" key="3">
    <source>
        <dbReference type="EMBL" id="KKL76714.1"/>
    </source>
</evidence>
<feature type="transmembrane region" description="Helical" evidence="1">
    <location>
        <begin position="56"/>
        <end position="75"/>
    </location>
</feature>
<dbReference type="CDD" id="cd01610">
    <property type="entry name" value="PAP2_like"/>
    <property type="match status" value="1"/>
</dbReference>
<sequence length="265" mass="29610">MKLKLKESLVDKLLIILVISWIILAIIFGFTDLEISKAVVDENSLWGNFGADYGEVPGYALIAIALAVLIGGYNPDLRKQKIPAYVIILIGIFVLISGFIFNSKDLIFNGGGIVISLIIFVILTYNKDWKIYRNISAILIILTVLNPILFVRITKALTGRIRFRDLLSYSDYTPWFLPPVLSGNQSFPSGHTGMSFMLIPLLILVRERKWNDPVKIIVTFLVVGWALFVGLSRIVVGAHYASDVLFAAGMAVLISIILYKKIYNE</sequence>
<keyword evidence="1" id="KW-0812">Transmembrane</keyword>
<comment type="caution">
    <text evidence="3">The sequence shown here is derived from an EMBL/GenBank/DDBJ whole genome shotgun (WGS) entry which is preliminary data.</text>
</comment>
<dbReference type="AlphaFoldDB" id="A0A0F9ERS1"/>
<dbReference type="Gene3D" id="1.20.144.10">
    <property type="entry name" value="Phosphatidic acid phosphatase type 2/haloperoxidase"/>
    <property type="match status" value="1"/>
</dbReference>
<accession>A0A0F9ERS1</accession>
<dbReference type="EMBL" id="LAZR01023961">
    <property type="protein sequence ID" value="KKL76714.1"/>
    <property type="molecule type" value="Genomic_DNA"/>
</dbReference>
<feature type="domain" description="Phosphatidic acid phosphatase type 2/haloperoxidase" evidence="2">
    <location>
        <begin position="137"/>
        <end position="259"/>
    </location>
</feature>
<feature type="transmembrane region" description="Helical" evidence="1">
    <location>
        <begin position="240"/>
        <end position="259"/>
    </location>
</feature>
<evidence type="ECO:0000256" key="1">
    <source>
        <dbReference type="SAM" id="Phobius"/>
    </source>
</evidence>
<protein>
    <recommendedName>
        <fullName evidence="2">Phosphatidic acid phosphatase type 2/haloperoxidase domain-containing protein</fullName>
    </recommendedName>
</protein>
<reference evidence="3" key="1">
    <citation type="journal article" date="2015" name="Nature">
        <title>Complex archaea that bridge the gap between prokaryotes and eukaryotes.</title>
        <authorList>
            <person name="Spang A."/>
            <person name="Saw J.H."/>
            <person name="Jorgensen S.L."/>
            <person name="Zaremba-Niedzwiedzka K."/>
            <person name="Martijn J."/>
            <person name="Lind A.E."/>
            <person name="van Eijk R."/>
            <person name="Schleper C."/>
            <person name="Guy L."/>
            <person name="Ettema T.J."/>
        </authorList>
    </citation>
    <scope>NUCLEOTIDE SEQUENCE</scope>
</reference>
<dbReference type="Pfam" id="PF01569">
    <property type="entry name" value="PAP2"/>
    <property type="match status" value="1"/>
</dbReference>
<feature type="transmembrane region" description="Helical" evidence="1">
    <location>
        <begin position="12"/>
        <end position="31"/>
    </location>
</feature>
<dbReference type="InterPro" id="IPR000326">
    <property type="entry name" value="PAP2/HPO"/>
</dbReference>
<feature type="transmembrane region" description="Helical" evidence="1">
    <location>
        <begin position="137"/>
        <end position="154"/>
    </location>
</feature>
<organism evidence="3">
    <name type="scientific">marine sediment metagenome</name>
    <dbReference type="NCBI Taxonomy" id="412755"/>
    <lineage>
        <taxon>unclassified sequences</taxon>
        <taxon>metagenomes</taxon>
        <taxon>ecological metagenomes</taxon>
    </lineage>
</organism>